<comment type="caution">
    <text evidence="3">The sequence shown here is derived from an EMBL/GenBank/DDBJ whole genome shotgun (WGS) entry which is preliminary data.</text>
</comment>
<name>A0A2G4YRR4_9PROT</name>
<dbReference type="InterPro" id="IPR004398">
    <property type="entry name" value="RNA_MeTrfase_RsmD"/>
</dbReference>
<evidence type="ECO:0000256" key="1">
    <source>
        <dbReference type="ARBA" id="ARBA00022603"/>
    </source>
</evidence>
<keyword evidence="4" id="KW-1185">Reference proteome</keyword>
<dbReference type="FunCoup" id="A0A2G4YRR4">
    <property type="interactions" value="365"/>
</dbReference>
<dbReference type="InterPro" id="IPR029063">
    <property type="entry name" value="SAM-dependent_MTases_sf"/>
</dbReference>
<gene>
    <name evidence="3" type="primary">rsmD</name>
    <name evidence="3" type="ORF">CRD36_09800</name>
</gene>
<dbReference type="SUPFAM" id="SSF53335">
    <property type="entry name" value="S-adenosyl-L-methionine-dependent methyltransferases"/>
    <property type="match status" value="1"/>
</dbReference>
<dbReference type="AlphaFoldDB" id="A0A2G4YRR4"/>
<keyword evidence="1 3" id="KW-0489">Methyltransferase</keyword>
<dbReference type="PANTHER" id="PTHR43542:SF1">
    <property type="entry name" value="METHYLTRANSFERASE"/>
    <property type="match status" value="1"/>
</dbReference>
<dbReference type="Pfam" id="PF03602">
    <property type="entry name" value="Cons_hypoth95"/>
    <property type="match status" value="1"/>
</dbReference>
<evidence type="ECO:0000256" key="2">
    <source>
        <dbReference type="ARBA" id="ARBA00022679"/>
    </source>
</evidence>
<dbReference type="NCBIfam" id="TIGR00095">
    <property type="entry name" value="16S rRNA (guanine(966)-N(2))-methyltransferase RsmD"/>
    <property type="match status" value="1"/>
</dbReference>
<dbReference type="PANTHER" id="PTHR43542">
    <property type="entry name" value="METHYLTRANSFERASE"/>
    <property type="match status" value="1"/>
</dbReference>
<dbReference type="PROSITE" id="PS00092">
    <property type="entry name" value="N6_MTASE"/>
    <property type="match status" value="1"/>
</dbReference>
<keyword evidence="2 3" id="KW-0808">Transferase</keyword>
<dbReference type="InParanoid" id="A0A2G4YRR4"/>
<reference evidence="3 4" key="1">
    <citation type="submission" date="2017-10" db="EMBL/GenBank/DDBJ databases">
        <title>Frigbacter circumglobatus gen. nov. sp. nov., isolated from sediment cultured in situ.</title>
        <authorList>
            <person name="Zhao Z."/>
        </authorList>
    </citation>
    <scope>NUCLEOTIDE SEQUENCE [LARGE SCALE GENOMIC DNA]</scope>
    <source>
        <strain evidence="3 4">ZYL</strain>
    </source>
</reference>
<dbReference type="Gene3D" id="3.40.50.150">
    <property type="entry name" value="Vaccinia Virus protein VP39"/>
    <property type="match status" value="1"/>
</dbReference>
<dbReference type="Proteomes" id="UP000229730">
    <property type="component" value="Unassembled WGS sequence"/>
</dbReference>
<dbReference type="GO" id="GO:0031167">
    <property type="term" value="P:rRNA methylation"/>
    <property type="evidence" value="ECO:0007669"/>
    <property type="project" value="InterPro"/>
</dbReference>
<evidence type="ECO:0000313" key="3">
    <source>
        <dbReference type="EMBL" id="PHZ85003.1"/>
    </source>
</evidence>
<accession>A0A2G4YRR4</accession>
<dbReference type="GO" id="GO:0003676">
    <property type="term" value="F:nucleic acid binding"/>
    <property type="evidence" value="ECO:0007669"/>
    <property type="project" value="InterPro"/>
</dbReference>
<dbReference type="RefSeq" id="WP_099472654.1">
    <property type="nucleotide sequence ID" value="NZ_CP041025.1"/>
</dbReference>
<dbReference type="PIRSF" id="PIRSF004553">
    <property type="entry name" value="CHP00095"/>
    <property type="match status" value="1"/>
</dbReference>
<organism evidence="3 4">
    <name type="scientific">Paremcibacter congregatus</name>
    <dbReference type="NCBI Taxonomy" id="2043170"/>
    <lineage>
        <taxon>Bacteria</taxon>
        <taxon>Pseudomonadati</taxon>
        <taxon>Pseudomonadota</taxon>
        <taxon>Alphaproteobacteria</taxon>
        <taxon>Emcibacterales</taxon>
        <taxon>Emcibacteraceae</taxon>
        <taxon>Paremcibacter</taxon>
    </lineage>
</organism>
<evidence type="ECO:0000313" key="4">
    <source>
        <dbReference type="Proteomes" id="UP000229730"/>
    </source>
</evidence>
<dbReference type="GO" id="GO:0008168">
    <property type="term" value="F:methyltransferase activity"/>
    <property type="evidence" value="ECO:0007669"/>
    <property type="project" value="UniProtKB-KW"/>
</dbReference>
<dbReference type="EMBL" id="PDEM01000020">
    <property type="protein sequence ID" value="PHZ85003.1"/>
    <property type="molecule type" value="Genomic_DNA"/>
</dbReference>
<dbReference type="OrthoDB" id="9803017at2"/>
<dbReference type="CDD" id="cd02440">
    <property type="entry name" value="AdoMet_MTases"/>
    <property type="match status" value="1"/>
</dbReference>
<dbReference type="InterPro" id="IPR002052">
    <property type="entry name" value="DNA_methylase_N6_adenine_CS"/>
</dbReference>
<proteinExistence type="predicted"/>
<protein>
    <submittedName>
        <fullName evidence="3">16S rRNA (Guanine(966)-N(2))-methyltransferase RsmD</fullName>
    </submittedName>
</protein>
<sequence>MRIISGQYRGRKLLSPSNQDIRPTSDRMRETMFNILSHAPISLTGANVLDVFAGTGALGLEALSRGAAHVTFFDKHRPSLDLVKRNIALLQAEKKTRIKCVSAPILPRPTAQFNFIFLDPPYNLNVINETIISLKKSGYMAKDCLVIAEYAAANPIEFPDFLKVSTEKTYGEAHFSFLEVIS</sequence>